<feature type="region of interest" description="Disordered" evidence="1">
    <location>
        <begin position="1"/>
        <end position="39"/>
    </location>
</feature>
<sequence>MGKRRREISRASDHDHPRPTSSSRDLSQRPLSINPQKKSLPSLPRRIRARIAPFTLPFFEDGLGFECTECGKCCRVSGDVWLSPEEVAGVSALLNITAKAFREQHVRAVLSPSDAIEDEEYGGSWMCLKKKQHDGSCTFLKESGQCAIYSARPVQCETYPFWPSILNSMETWEDEAVVQDNTPLRSGERYWNADEGGCEGIIAPSASSTSENNADVRIVERQTIVAKMKAARKQWRRFPADEIKETSWFL</sequence>
<dbReference type="AlphaFoldDB" id="K0SZZ6"/>
<dbReference type="OrthoDB" id="43771at2759"/>
<accession>K0SZZ6</accession>
<feature type="compositionally biased region" description="Polar residues" evidence="1">
    <location>
        <begin position="19"/>
        <end position="39"/>
    </location>
</feature>
<gene>
    <name evidence="2" type="ORF">THAOC_15580</name>
</gene>
<evidence type="ECO:0000313" key="3">
    <source>
        <dbReference type="Proteomes" id="UP000266841"/>
    </source>
</evidence>
<evidence type="ECO:0000313" key="2">
    <source>
        <dbReference type="EMBL" id="EJK63747.1"/>
    </source>
</evidence>
<dbReference type="OMA" id="CEGMMIL"/>
<proteinExistence type="predicted"/>
<dbReference type="Pfam" id="PF03692">
    <property type="entry name" value="CxxCxxCC"/>
    <property type="match status" value="1"/>
</dbReference>
<name>K0SZZ6_THAOC</name>
<dbReference type="PANTHER" id="PTHR35866">
    <property type="entry name" value="PUTATIVE-RELATED"/>
    <property type="match status" value="1"/>
</dbReference>
<protein>
    <recommendedName>
        <fullName evidence="4">Zinc/iron-chelating domain-containing protein</fullName>
    </recommendedName>
</protein>
<evidence type="ECO:0000256" key="1">
    <source>
        <dbReference type="SAM" id="MobiDB-lite"/>
    </source>
</evidence>
<dbReference type="InterPro" id="IPR005358">
    <property type="entry name" value="Puta_zinc/iron-chelating_dom"/>
</dbReference>
<organism evidence="2 3">
    <name type="scientific">Thalassiosira oceanica</name>
    <name type="common">Marine diatom</name>
    <dbReference type="NCBI Taxonomy" id="159749"/>
    <lineage>
        <taxon>Eukaryota</taxon>
        <taxon>Sar</taxon>
        <taxon>Stramenopiles</taxon>
        <taxon>Ochrophyta</taxon>
        <taxon>Bacillariophyta</taxon>
        <taxon>Coscinodiscophyceae</taxon>
        <taxon>Thalassiosirophycidae</taxon>
        <taxon>Thalassiosirales</taxon>
        <taxon>Thalassiosiraceae</taxon>
        <taxon>Thalassiosira</taxon>
    </lineage>
</organism>
<dbReference type="EMBL" id="AGNL01018034">
    <property type="protein sequence ID" value="EJK63747.1"/>
    <property type="molecule type" value="Genomic_DNA"/>
</dbReference>
<dbReference type="Proteomes" id="UP000266841">
    <property type="component" value="Unassembled WGS sequence"/>
</dbReference>
<dbReference type="PANTHER" id="PTHR35866:SF1">
    <property type="entry name" value="YKGJ FAMILY CYSTEINE CLUSTER PROTEIN"/>
    <property type="match status" value="1"/>
</dbReference>
<feature type="compositionally biased region" description="Basic and acidic residues" evidence="1">
    <location>
        <begin position="8"/>
        <end position="18"/>
    </location>
</feature>
<evidence type="ECO:0008006" key="4">
    <source>
        <dbReference type="Google" id="ProtNLM"/>
    </source>
</evidence>
<comment type="caution">
    <text evidence="2">The sequence shown here is derived from an EMBL/GenBank/DDBJ whole genome shotgun (WGS) entry which is preliminary data.</text>
</comment>
<dbReference type="eggNOG" id="ENOG502SAAG">
    <property type="taxonomic scope" value="Eukaryota"/>
</dbReference>
<keyword evidence="3" id="KW-1185">Reference proteome</keyword>
<reference evidence="2 3" key="1">
    <citation type="journal article" date="2012" name="Genome Biol.">
        <title>Genome and low-iron response of an oceanic diatom adapted to chronic iron limitation.</title>
        <authorList>
            <person name="Lommer M."/>
            <person name="Specht M."/>
            <person name="Roy A.S."/>
            <person name="Kraemer L."/>
            <person name="Andreson R."/>
            <person name="Gutowska M.A."/>
            <person name="Wolf J."/>
            <person name="Bergner S.V."/>
            <person name="Schilhabel M.B."/>
            <person name="Klostermeier U.C."/>
            <person name="Beiko R.G."/>
            <person name="Rosenstiel P."/>
            <person name="Hippler M."/>
            <person name="Laroche J."/>
        </authorList>
    </citation>
    <scope>NUCLEOTIDE SEQUENCE [LARGE SCALE GENOMIC DNA]</scope>
    <source>
        <strain evidence="2 3">CCMP1005</strain>
    </source>
</reference>